<accession>A0A540MVH6</accession>
<comment type="caution">
    <text evidence="1">The sequence shown here is derived from an EMBL/GenBank/DDBJ whole genome shotgun (WGS) entry which is preliminary data.</text>
</comment>
<evidence type="ECO:0000313" key="1">
    <source>
        <dbReference type="EMBL" id="TQE02243.1"/>
    </source>
</evidence>
<keyword evidence="2" id="KW-1185">Reference proteome</keyword>
<reference evidence="1 2" key="1">
    <citation type="journal article" date="2019" name="G3 (Bethesda)">
        <title>Sequencing of a Wild Apple (Malus baccata) Genome Unravels the Differences Between Cultivated and Wild Apple Species Regarding Disease Resistance and Cold Tolerance.</title>
        <authorList>
            <person name="Chen X."/>
        </authorList>
    </citation>
    <scope>NUCLEOTIDE SEQUENCE [LARGE SCALE GENOMIC DNA]</scope>
    <source>
        <strain evidence="2">cv. Shandingzi</strain>
        <tissue evidence="1">Leaves</tissue>
    </source>
</reference>
<proteinExistence type="predicted"/>
<organism evidence="1 2">
    <name type="scientific">Malus baccata</name>
    <name type="common">Siberian crab apple</name>
    <name type="synonym">Pyrus baccata</name>
    <dbReference type="NCBI Taxonomy" id="106549"/>
    <lineage>
        <taxon>Eukaryota</taxon>
        <taxon>Viridiplantae</taxon>
        <taxon>Streptophyta</taxon>
        <taxon>Embryophyta</taxon>
        <taxon>Tracheophyta</taxon>
        <taxon>Spermatophyta</taxon>
        <taxon>Magnoliopsida</taxon>
        <taxon>eudicotyledons</taxon>
        <taxon>Gunneridae</taxon>
        <taxon>Pentapetalae</taxon>
        <taxon>rosids</taxon>
        <taxon>fabids</taxon>
        <taxon>Rosales</taxon>
        <taxon>Rosaceae</taxon>
        <taxon>Amygdaloideae</taxon>
        <taxon>Maleae</taxon>
        <taxon>Malus</taxon>
    </lineage>
</organism>
<evidence type="ECO:0000313" key="2">
    <source>
        <dbReference type="Proteomes" id="UP000315295"/>
    </source>
</evidence>
<dbReference type="EMBL" id="VIEB01000179">
    <property type="protein sequence ID" value="TQE02243.1"/>
    <property type="molecule type" value="Genomic_DNA"/>
</dbReference>
<name>A0A540MVH6_MALBA</name>
<sequence length="82" mass="9250">MPISSFFVWPLENCPSFTRNKMGVSVFLLHSMEMDSKIRQQSSSSRSFISSQEGVNFQWASLPPLSMFLVLSKDGLHCPPPL</sequence>
<dbReference type="AlphaFoldDB" id="A0A540MVH6"/>
<dbReference type="Proteomes" id="UP000315295">
    <property type="component" value="Unassembled WGS sequence"/>
</dbReference>
<gene>
    <name evidence="1" type="ORF">C1H46_012114</name>
</gene>
<protein>
    <submittedName>
        <fullName evidence="1">Uncharacterized protein</fullName>
    </submittedName>
</protein>